<feature type="non-terminal residue" evidence="15">
    <location>
        <position position="1"/>
    </location>
</feature>
<dbReference type="GO" id="GO:0061630">
    <property type="term" value="F:ubiquitin protein ligase activity"/>
    <property type="evidence" value="ECO:0007669"/>
    <property type="project" value="UniProtKB-EC"/>
</dbReference>
<feature type="compositionally biased region" description="Low complexity" evidence="13">
    <location>
        <begin position="671"/>
        <end position="687"/>
    </location>
</feature>
<comment type="pathway">
    <text evidence="3">Protein modification; protein ubiquitination.</text>
</comment>
<keyword evidence="16" id="KW-1185">Reference proteome</keyword>
<dbReference type="GO" id="GO:0008270">
    <property type="term" value="F:zinc ion binding"/>
    <property type="evidence" value="ECO:0007669"/>
    <property type="project" value="UniProtKB-KW"/>
</dbReference>
<dbReference type="Pfam" id="PF25447">
    <property type="entry name" value="RING_ZNF598"/>
    <property type="match status" value="1"/>
</dbReference>
<dbReference type="InterPro" id="IPR046528">
    <property type="entry name" value="DUF6593"/>
</dbReference>
<dbReference type="GO" id="GO:0005737">
    <property type="term" value="C:cytoplasm"/>
    <property type="evidence" value="ECO:0007669"/>
    <property type="project" value="UniProtKB-SubCell"/>
</dbReference>
<feature type="region of interest" description="Disordered" evidence="13">
    <location>
        <begin position="176"/>
        <end position="238"/>
    </location>
</feature>
<name>A0A9W8MAU7_9AGAR</name>
<evidence type="ECO:0000256" key="6">
    <source>
        <dbReference type="ARBA" id="ARBA00022553"/>
    </source>
</evidence>
<accession>A0A9W8MAU7</accession>
<dbReference type="Pfam" id="PF23230">
    <property type="entry name" value="zf-C2H2_13"/>
    <property type="match status" value="1"/>
</dbReference>
<evidence type="ECO:0000256" key="11">
    <source>
        <dbReference type="ARBA" id="ARBA00035113"/>
    </source>
</evidence>
<comment type="similarity">
    <text evidence="11">Belongs to the ZNF598/HEL2 family.</text>
</comment>
<dbReference type="GO" id="GO:0043022">
    <property type="term" value="F:ribosome binding"/>
    <property type="evidence" value="ECO:0007669"/>
    <property type="project" value="TreeGrafter"/>
</dbReference>
<dbReference type="InterPro" id="IPR041888">
    <property type="entry name" value="RING-HC_ZNF598/HEL2"/>
</dbReference>
<comment type="caution">
    <text evidence="15">The sequence shown here is derived from an EMBL/GenBank/DDBJ whole genome shotgun (WGS) entry which is preliminary data.</text>
</comment>
<dbReference type="SMART" id="SM00355">
    <property type="entry name" value="ZnF_C2H2"/>
    <property type="match status" value="3"/>
</dbReference>
<organism evidence="15 16">
    <name type="scientific">Candolleomyces eurysporus</name>
    <dbReference type="NCBI Taxonomy" id="2828524"/>
    <lineage>
        <taxon>Eukaryota</taxon>
        <taxon>Fungi</taxon>
        <taxon>Dikarya</taxon>
        <taxon>Basidiomycota</taxon>
        <taxon>Agaricomycotina</taxon>
        <taxon>Agaricomycetes</taxon>
        <taxon>Agaricomycetidae</taxon>
        <taxon>Agaricales</taxon>
        <taxon>Agaricineae</taxon>
        <taxon>Psathyrellaceae</taxon>
        <taxon>Candolleomyces</taxon>
    </lineage>
</organism>
<dbReference type="InterPro" id="IPR013083">
    <property type="entry name" value="Znf_RING/FYVE/PHD"/>
</dbReference>
<comment type="catalytic activity">
    <reaction evidence="1">
        <text>S-ubiquitinyl-[E2 ubiquitin-conjugating enzyme]-L-cysteine + [acceptor protein]-L-lysine = [E2 ubiquitin-conjugating enzyme]-L-cysteine + N(6)-ubiquitinyl-[acceptor protein]-L-lysine.</text>
        <dbReference type="EC" id="2.3.2.27"/>
    </reaction>
</comment>
<keyword evidence="5" id="KW-0963">Cytoplasm</keyword>
<feature type="domain" description="RING-type" evidence="14">
    <location>
        <begin position="246"/>
        <end position="286"/>
    </location>
</feature>
<evidence type="ECO:0000256" key="2">
    <source>
        <dbReference type="ARBA" id="ARBA00004496"/>
    </source>
</evidence>
<dbReference type="CDD" id="cd16615">
    <property type="entry name" value="RING-HC_ZNF598"/>
    <property type="match status" value="1"/>
</dbReference>
<comment type="subcellular location">
    <subcellularLocation>
        <location evidence="2">Cytoplasm</location>
    </subcellularLocation>
</comment>
<sequence>MDFRMDSQITLTNQEPPLELVLEKPASPLNTRLLVHGRPWFEVSTIDRDAITNITDLRTNEVVATIIRRTFLSNKVKFPRRFGGNSVKKGDWMTEVKLSTGHKAWVVNSDTGKSLWKLDSVQRLVLIPENDTDLKLAFVKDEPPVFALCVERSAEGSLDEIIPGFIILEHRLRTDAKKAQQARQPSNRGTGRGRSRGRGGNRGGRGGRQNAPQQAAAPEPPAEPKTEEATEDAAVEPSESGDSEVCWICAEPVKYYSVSECNHRTCHVCALRLRALYKRNDCTFCKEPQNTVIFTASPDAPYDSYPAESIPHKDAKLSIIFETQEIMEETLILLRFNCPDSACDYIGNGWGDLKLHVRATHGKLLCVDEIYPHMRERHEECFICKRNDIRDQYFLNYEQLEKHFTSAHFPCPQKECQARKFVVFNSALDLKGHMVGEHGGDMSARDRKDARRVQADFTFDDAGRVRADLLEAEIGDEQRLVARLRLHKRPHLLHKALLLVVDLRLPQLVLLTLQLLRDMYCSSARAAARGYKLSETSARDFISTMWNVLDHNLDHTASIVNSFVDLLDEEDKKQDLLASWRGFAIEQRQQFPDLIPTSVGSGYSGITSGRVLNAKNSTAARSSQQSSRQVLDRVARIASGSSTAAGPSTFRPSTSVASRPAEQFPRLANTTATSSSSSPAFRQPQRSTPWSAAATGRATADVKGKSVTRPAAATTSQRAPPPKLTNAAFPELPSSAASRANKPQVGGNKSLQNILGAQSAPQASAWEAGGGGGGASNSAEGEEGDDGDAAPVQAATTGKKKKKQKQTLFSFKRLPELISLPWSFCSEFNVCSLGWDEIYTDLLQAWELYASIHIST</sequence>
<dbReference type="Pfam" id="PF23202">
    <property type="entry name" value="PAH_ZNF598"/>
    <property type="match status" value="1"/>
</dbReference>
<dbReference type="InterPro" id="IPR056437">
    <property type="entry name" value="Znf-C2H2_ZNF598/HEL2"/>
</dbReference>
<dbReference type="PANTHER" id="PTHR22938">
    <property type="entry name" value="ZINC FINGER PROTEIN 598"/>
    <property type="match status" value="1"/>
</dbReference>
<feature type="compositionally biased region" description="Low complexity" evidence="13">
    <location>
        <begin position="638"/>
        <end position="649"/>
    </location>
</feature>
<gene>
    <name evidence="15" type="ORF">H1R20_g14047</name>
</gene>
<dbReference type="InterPro" id="IPR013087">
    <property type="entry name" value="Znf_C2H2_type"/>
</dbReference>
<keyword evidence="6" id="KW-0597">Phosphoprotein</keyword>
<dbReference type="Pfam" id="PF20236">
    <property type="entry name" value="DUF6593"/>
    <property type="match status" value="1"/>
</dbReference>
<feature type="region of interest" description="Disordered" evidence="13">
    <location>
        <begin position="638"/>
        <end position="801"/>
    </location>
</feature>
<dbReference type="SUPFAM" id="SSF57850">
    <property type="entry name" value="RING/U-box"/>
    <property type="match status" value="1"/>
</dbReference>
<dbReference type="OrthoDB" id="3838338at2759"/>
<dbReference type="GO" id="GO:0072344">
    <property type="term" value="P:rescue of stalled ribosome"/>
    <property type="evidence" value="ECO:0007669"/>
    <property type="project" value="InterPro"/>
</dbReference>
<evidence type="ECO:0000256" key="10">
    <source>
        <dbReference type="ARBA" id="ARBA00022833"/>
    </source>
</evidence>
<keyword evidence="10" id="KW-0862">Zinc</keyword>
<evidence type="ECO:0000256" key="9">
    <source>
        <dbReference type="ARBA" id="ARBA00022771"/>
    </source>
</evidence>
<evidence type="ECO:0000259" key="14">
    <source>
        <dbReference type="PROSITE" id="PS50089"/>
    </source>
</evidence>
<dbReference type="PROSITE" id="PS50089">
    <property type="entry name" value="ZF_RING_2"/>
    <property type="match status" value="1"/>
</dbReference>
<keyword evidence="8" id="KW-0479">Metal-binding</keyword>
<keyword evidence="9 12" id="KW-0863">Zinc-finger</keyword>
<dbReference type="AlphaFoldDB" id="A0A9W8MAU7"/>
<keyword evidence="7" id="KW-0808">Transferase</keyword>
<evidence type="ECO:0000256" key="1">
    <source>
        <dbReference type="ARBA" id="ARBA00000900"/>
    </source>
</evidence>
<evidence type="ECO:0000256" key="7">
    <source>
        <dbReference type="ARBA" id="ARBA00022679"/>
    </source>
</evidence>
<dbReference type="EMBL" id="JANBPK010001442">
    <property type="protein sequence ID" value="KAJ2923047.1"/>
    <property type="molecule type" value="Genomic_DNA"/>
</dbReference>
<proteinExistence type="inferred from homology"/>
<dbReference type="GO" id="GO:0016567">
    <property type="term" value="P:protein ubiquitination"/>
    <property type="evidence" value="ECO:0007669"/>
    <property type="project" value="TreeGrafter"/>
</dbReference>
<dbReference type="InterPro" id="IPR057634">
    <property type="entry name" value="PAH_ZNF598/HEL2"/>
</dbReference>
<evidence type="ECO:0000256" key="12">
    <source>
        <dbReference type="PROSITE-ProRule" id="PRU00175"/>
    </source>
</evidence>
<dbReference type="Gene3D" id="3.30.40.10">
    <property type="entry name" value="Zinc/RING finger domain, C3HC4 (zinc finger)"/>
    <property type="match status" value="1"/>
</dbReference>
<dbReference type="InterPro" id="IPR001841">
    <property type="entry name" value="Znf_RING"/>
</dbReference>
<evidence type="ECO:0000256" key="13">
    <source>
        <dbReference type="SAM" id="MobiDB-lite"/>
    </source>
</evidence>
<evidence type="ECO:0000313" key="16">
    <source>
        <dbReference type="Proteomes" id="UP001140091"/>
    </source>
</evidence>
<evidence type="ECO:0000256" key="5">
    <source>
        <dbReference type="ARBA" id="ARBA00022490"/>
    </source>
</evidence>
<evidence type="ECO:0000256" key="3">
    <source>
        <dbReference type="ARBA" id="ARBA00004906"/>
    </source>
</evidence>
<dbReference type="PANTHER" id="PTHR22938:SF0">
    <property type="entry name" value="E3 UBIQUITIN-PROTEIN LIGASE ZNF598"/>
    <property type="match status" value="1"/>
</dbReference>
<evidence type="ECO:0000256" key="4">
    <source>
        <dbReference type="ARBA" id="ARBA00012483"/>
    </source>
</evidence>
<reference evidence="15" key="1">
    <citation type="submission" date="2022-06" db="EMBL/GenBank/DDBJ databases">
        <title>Genome Sequence of Candolleomyces eurysporus.</title>
        <authorList>
            <person name="Buettner E."/>
        </authorList>
    </citation>
    <scope>NUCLEOTIDE SEQUENCE</scope>
    <source>
        <strain evidence="15">VTCC 930004</strain>
    </source>
</reference>
<evidence type="ECO:0000256" key="8">
    <source>
        <dbReference type="ARBA" id="ARBA00022723"/>
    </source>
</evidence>
<dbReference type="Proteomes" id="UP001140091">
    <property type="component" value="Unassembled WGS sequence"/>
</dbReference>
<feature type="compositionally biased region" description="Polar residues" evidence="13">
    <location>
        <begin position="747"/>
        <end position="762"/>
    </location>
</feature>
<dbReference type="EC" id="2.3.2.27" evidence="4"/>
<protein>
    <recommendedName>
        <fullName evidence="4">RING-type E3 ubiquitin transferase</fullName>
        <ecNumber evidence="4">2.3.2.27</ecNumber>
    </recommendedName>
</protein>
<feature type="compositionally biased region" description="Acidic residues" evidence="13">
    <location>
        <begin position="229"/>
        <end position="238"/>
    </location>
</feature>
<dbReference type="InterPro" id="IPR044288">
    <property type="entry name" value="ZNF598/HEL2"/>
</dbReference>
<evidence type="ECO:0000313" key="15">
    <source>
        <dbReference type="EMBL" id="KAJ2923047.1"/>
    </source>
</evidence>